<protein>
    <submittedName>
        <fullName evidence="2">Minor structural protein</fullName>
    </submittedName>
</protein>
<dbReference type="EMBL" id="AZDZ01000022">
    <property type="protein sequence ID" value="KRK78476.1"/>
    <property type="molecule type" value="Genomic_DNA"/>
</dbReference>
<dbReference type="AlphaFoldDB" id="A0A0R1K543"/>
<dbReference type="PATRIC" id="fig|1423775.4.peg.2287"/>
<dbReference type="STRING" id="1423775.FD03_GL002249"/>
<dbReference type="OrthoDB" id="4387735at2"/>
<dbReference type="InterPro" id="IPR007119">
    <property type="entry name" value="Phage_tail_spike_N"/>
</dbReference>
<organism evidence="2 3">
    <name type="scientific">Companilactobacillus nodensis DSM 19682 = JCM 14932 = NBRC 107160</name>
    <dbReference type="NCBI Taxonomy" id="1423775"/>
    <lineage>
        <taxon>Bacteria</taxon>
        <taxon>Bacillati</taxon>
        <taxon>Bacillota</taxon>
        <taxon>Bacilli</taxon>
        <taxon>Lactobacillales</taxon>
        <taxon>Lactobacillaceae</taxon>
        <taxon>Companilactobacillus</taxon>
    </lineage>
</organism>
<proteinExistence type="predicted"/>
<name>A0A0R1K543_9LACO</name>
<keyword evidence="3" id="KW-1185">Reference proteome</keyword>
<dbReference type="RefSeq" id="WP_025024535.1">
    <property type="nucleotide sequence ID" value="NZ_AZDZ01000022.1"/>
</dbReference>
<dbReference type="InterPro" id="IPR010572">
    <property type="entry name" value="Tail_dom"/>
</dbReference>
<evidence type="ECO:0000313" key="2">
    <source>
        <dbReference type="EMBL" id="KRK78476.1"/>
    </source>
</evidence>
<reference evidence="2 3" key="1">
    <citation type="journal article" date="2015" name="Genome Announc.">
        <title>Expanding the biotechnology potential of lactobacilli through comparative genomics of 213 strains and associated genera.</title>
        <authorList>
            <person name="Sun Z."/>
            <person name="Harris H.M."/>
            <person name="McCann A."/>
            <person name="Guo C."/>
            <person name="Argimon S."/>
            <person name="Zhang W."/>
            <person name="Yang X."/>
            <person name="Jeffery I.B."/>
            <person name="Cooney J.C."/>
            <person name="Kagawa T.F."/>
            <person name="Liu W."/>
            <person name="Song Y."/>
            <person name="Salvetti E."/>
            <person name="Wrobel A."/>
            <person name="Rasinkangas P."/>
            <person name="Parkhill J."/>
            <person name="Rea M.C."/>
            <person name="O'Sullivan O."/>
            <person name="Ritari J."/>
            <person name="Douillard F.P."/>
            <person name="Paul Ross R."/>
            <person name="Yang R."/>
            <person name="Briner A.E."/>
            <person name="Felis G.E."/>
            <person name="de Vos W.M."/>
            <person name="Barrangou R."/>
            <person name="Klaenhammer T.R."/>
            <person name="Caufield P.W."/>
            <person name="Cui Y."/>
            <person name="Zhang H."/>
            <person name="O'Toole P.W."/>
        </authorList>
    </citation>
    <scope>NUCLEOTIDE SEQUENCE [LARGE SCALE GENOMIC DNA]</scope>
    <source>
        <strain evidence="2 3">DSM 19682</strain>
    </source>
</reference>
<dbReference type="NCBIfam" id="TIGR01665">
    <property type="entry name" value="put_anti_recept"/>
    <property type="match status" value="1"/>
</dbReference>
<accession>A0A0R1K543</accession>
<evidence type="ECO:0000259" key="1">
    <source>
        <dbReference type="Pfam" id="PF06605"/>
    </source>
</evidence>
<sequence>MSYLKYPVLFESSESDFTTQGIGVLTDCLNVEVTNEFNELPELKLDYLATGDIANELKKGRIIVADVGENYLKQRFRIDDVKKSLDNKIEVTATHILNDLSYNTLKQNINASAVTPVTAFNLLKRNLEQPEPSLVMKSNITTSTNIDWSMTAITNAKKALGGAKGSLLQIFKGEYLFDNYTIHYERTIGTKTGKVIQYGKDLIQARQEENISETYSAIKPFSKTGSDSDEKIVYLPERIIKANSTFEKLRVLTKDFSQDKIETIDQLRSRTNRYISDNRVGIPKVYLTFEIADIKDDLGFVDELKMGDEVTVYFANLNIDTTARVIKTVWDGLLHRYKTVSIGDKPTTTSDYQSNQNEHIDTVDKNVTEVSKDVSDLKASDKDKQQLMDELKKKVSNTRDDMLSYINGSGRDVIRFLPDRENPTDIVASKNGGNYGMRWNSKGIYYDGKGTVAIDNRGNVYADKFVGQSITGVHIRGGEISGVTISGDTDISLGSGSTRTSVTRYGISTPNMTVNQIDGLKRMDVSQYADIGGANLWGDGSGKLYIGPYNNFSNSVRVVTKAI</sequence>
<dbReference type="Proteomes" id="UP000051248">
    <property type="component" value="Unassembled WGS sequence"/>
</dbReference>
<dbReference type="eggNOG" id="COG4926">
    <property type="taxonomic scope" value="Bacteria"/>
</dbReference>
<feature type="domain" description="Tail spike" evidence="1">
    <location>
        <begin position="166"/>
        <end position="354"/>
    </location>
</feature>
<gene>
    <name evidence="2" type="ORF">FD03_GL002249</name>
</gene>
<comment type="caution">
    <text evidence="2">The sequence shown here is derived from an EMBL/GenBank/DDBJ whole genome shotgun (WGS) entry which is preliminary data.</text>
</comment>
<evidence type="ECO:0000313" key="3">
    <source>
        <dbReference type="Proteomes" id="UP000051248"/>
    </source>
</evidence>
<dbReference type="Pfam" id="PF06605">
    <property type="entry name" value="Prophage_tail"/>
    <property type="match status" value="1"/>
</dbReference>